<feature type="non-terminal residue" evidence="2">
    <location>
        <position position="204"/>
    </location>
</feature>
<evidence type="ECO:0000313" key="3">
    <source>
        <dbReference type="Proteomes" id="UP001357485"/>
    </source>
</evidence>
<feature type="compositionally biased region" description="Acidic residues" evidence="1">
    <location>
        <begin position="23"/>
        <end position="33"/>
    </location>
</feature>
<dbReference type="PANTHER" id="PTHR42078">
    <property type="entry name" value="GLUCAN 1, 4-ALPHA-GLUCOSIDASE"/>
    <property type="match status" value="1"/>
</dbReference>
<dbReference type="Proteomes" id="UP001357485">
    <property type="component" value="Unassembled WGS sequence"/>
</dbReference>
<reference evidence="2 3" key="1">
    <citation type="submission" date="2023-08" db="EMBL/GenBank/DDBJ databases">
        <title>Black Yeasts Isolated from many extreme environments.</title>
        <authorList>
            <person name="Coleine C."/>
            <person name="Stajich J.E."/>
            <person name="Selbmann L."/>
        </authorList>
    </citation>
    <scope>NUCLEOTIDE SEQUENCE [LARGE SCALE GENOMIC DNA]</scope>
    <source>
        <strain evidence="2 3">CCFEE 536</strain>
    </source>
</reference>
<evidence type="ECO:0000256" key="1">
    <source>
        <dbReference type="SAM" id="MobiDB-lite"/>
    </source>
</evidence>
<dbReference type="EMBL" id="JAVRRA010018529">
    <property type="protein sequence ID" value="KAK5188131.1"/>
    <property type="molecule type" value="Genomic_DNA"/>
</dbReference>
<accession>A0ABR0LK51</accession>
<proteinExistence type="predicted"/>
<name>A0ABR0LK51_9PEZI</name>
<protein>
    <submittedName>
        <fullName evidence="2">Uncharacterized protein</fullName>
    </submittedName>
</protein>
<feature type="region of interest" description="Disordered" evidence="1">
    <location>
        <begin position="1"/>
        <end position="111"/>
    </location>
</feature>
<gene>
    <name evidence="2" type="ORF">LTR16_008694</name>
</gene>
<organism evidence="2 3">
    <name type="scientific">Cryomyces antarcticus</name>
    <dbReference type="NCBI Taxonomy" id="329879"/>
    <lineage>
        <taxon>Eukaryota</taxon>
        <taxon>Fungi</taxon>
        <taxon>Dikarya</taxon>
        <taxon>Ascomycota</taxon>
        <taxon>Pezizomycotina</taxon>
        <taxon>Dothideomycetes</taxon>
        <taxon>Dothideomycetes incertae sedis</taxon>
        <taxon>Cryomyces</taxon>
    </lineage>
</organism>
<sequence length="204" mass="22039">MERRSTDCDDATTPSLSENPNVFDDEYADDFFDVVDGFRPGQGYDGGQDRDTDEPVVRRSSSSASSAALTIRPAISRTSTPKGHGASDRVAIRHDGTNGGLPRRNPSTRSQPTIAYVPTLQHRPLSATSSFSAVARSQSPYQGATDPSHPYAMYPQGIGMARTPSVATSFTMRMPQRTLSGVQRPAHPYAMYPQNVSADPDDDA</sequence>
<feature type="compositionally biased region" description="Basic and acidic residues" evidence="1">
    <location>
        <begin position="47"/>
        <end position="57"/>
    </location>
</feature>
<dbReference type="PANTHER" id="PTHR42078:SF1">
    <property type="entry name" value="GLUCAN 1, 4-ALPHA-GLUCOSIDASE"/>
    <property type="match status" value="1"/>
</dbReference>
<evidence type="ECO:0000313" key="2">
    <source>
        <dbReference type="EMBL" id="KAK5188131.1"/>
    </source>
</evidence>
<feature type="compositionally biased region" description="Basic and acidic residues" evidence="1">
    <location>
        <begin position="85"/>
        <end position="96"/>
    </location>
</feature>
<keyword evidence="3" id="KW-1185">Reference proteome</keyword>
<feature type="region of interest" description="Disordered" evidence="1">
    <location>
        <begin position="174"/>
        <end position="204"/>
    </location>
</feature>
<comment type="caution">
    <text evidence="2">The sequence shown here is derived from an EMBL/GenBank/DDBJ whole genome shotgun (WGS) entry which is preliminary data.</text>
</comment>